<evidence type="ECO:0000313" key="2">
    <source>
        <dbReference type="Proteomes" id="UP000805193"/>
    </source>
</evidence>
<sequence length="189" mass="21262">MGKATARELARRKARVIIACCDLREADQAAREIFAETKVDVIVKYLDLASFESVRGFAQDVIATEPRLDVLINNAGIMLGSEEVELTLDGYERAFQVNYLGPFLLTMLLVDRPGKEKAQGLVYRIPCADCLTAYVGETKNFPERSRRHKYDVKKNDVQASALAEQAEKLGHSVSFDKSEILAAEKHWRR</sequence>
<proteinExistence type="predicted"/>
<gene>
    <name evidence="1" type="ORF">HPB47_003263</name>
</gene>
<comment type="caution">
    <text evidence="1">The sequence shown here is derived from an EMBL/GenBank/DDBJ whole genome shotgun (WGS) entry which is preliminary data.</text>
</comment>
<feature type="non-terminal residue" evidence="1">
    <location>
        <position position="189"/>
    </location>
</feature>
<dbReference type="EMBL" id="JABSTQ010010470">
    <property type="protein sequence ID" value="KAG0420819.1"/>
    <property type="molecule type" value="Genomic_DNA"/>
</dbReference>
<name>A0AC60PIW2_IXOPE</name>
<dbReference type="Proteomes" id="UP000805193">
    <property type="component" value="Unassembled WGS sequence"/>
</dbReference>
<evidence type="ECO:0000313" key="1">
    <source>
        <dbReference type="EMBL" id="KAG0420819.1"/>
    </source>
</evidence>
<protein>
    <submittedName>
        <fullName evidence="1">Uncharacterized protein</fullName>
    </submittedName>
</protein>
<accession>A0AC60PIW2</accession>
<keyword evidence="2" id="KW-1185">Reference proteome</keyword>
<organism evidence="1 2">
    <name type="scientific">Ixodes persulcatus</name>
    <name type="common">Taiga tick</name>
    <dbReference type="NCBI Taxonomy" id="34615"/>
    <lineage>
        <taxon>Eukaryota</taxon>
        <taxon>Metazoa</taxon>
        <taxon>Ecdysozoa</taxon>
        <taxon>Arthropoda</taxon>
        <taxon>Chelicerata</taxon>
        <taxon>Arachnida</taxon>
        <taxon>Acari</taxon>
        <taxon>Parasitiformes</taxon>
        <taxon>Ixodida</taxon>
        <taxon>Ixodoidea</taxon>
        <taxon>Ixodidae</taxon>
        <taxon>Ixodinae</taxon>
        <taxon>Ixodes</taxon>
    </lineage>
</organism>
<reference evidence="1 2" key="1">
    <citation type="journal article" date="2020" name="Cell">
        <title>Large-Scale Comparative Analyses of Tick Genomes Elucidate Their Genetic Diversity and Vector Capacities.</title>
        <authorList>
            <consortium name="Tick Genome and Microbiome Consortium (TIGMIC)"/>
            <person name="Jia N."/>
            <person name="Wang J."/>
            <person name="Shi W."/>
            <person name="Du L."/>
            <person name="Sun Y."/>
            <person name="Zhan W."/>
            <person name="Jiang J.F."/>
            <person name="Wang Q."/>
            <person name="Zhang B."/>
            <person name="Ji P."/>
            <person name="Bell-Sakyi L."/>
            <person name="Cui X.M."/>
            <person name="Yuan T.T."/>
            <person name="Jiang B.G."/>
            <person name="Yang W.F."/>
            <person name="Lam T.T."/>
            <person name="Chang Q.C."/>
            <person name="Ding S.J."/>
            <person name="Wang X.J."/>
            <person name="Zhu J.G."/>
            <person name="Ruan X.D."/>
            <person name="Zhao L."/>
            <person name="Wei J.T."/>
            <person name="Ye R.Z."/>
            <person name="Que T.C."/>
            <person name="Du C.H."/>
            <person name="Zhou Y.H."/>
            <person name="Cheng J.X."/>
            <person name="Dai P.F."/>
            <person name="Guo W.B."/>
            <person name="Han X.H."/>
            <person name="Huang E.J."/>
            <person name="Li L.F."/>
            <person name="Wei W."/>
            <person name="Gao Y.C."/>
            <person name="Liu J.Z."/>
            <person name="Shao H.Z."/>
            <person name="Wang X."/>
            <person name="Wang C.C."/>
            <person name="Yang T.C."/>
            <person name="Huo Q.B."/>
            <person name="Li W."/>
            <person name="Chen H.Y."/>
            <person name="Chen S.E."/>
            <person name="Zhou L.G."/>
            <person name="Ni X.B."/>
            <person name="Tian J.H."/>
            <person name="Sheng Y."/>
            <person name="Liu T."/>
            <person name="Pan Y.S."/>
            <person name="Xia L.Y."/>
            <person name="Li J."/>
            <person name="Zhao F."/>
            <person name="Cao W.C."/>
        </authorList>
    </citation>
    <scope>NUCLEOTIDE SEQUENCE [LARGE SCALE GENOMIC DNA]</scope>
    <source>
        <strain evidence="1">Iper-2018</strain>
    </source>
</reference>